<organism evidence="3 4">
    <name type="scientific">Agrobacterium tumefaciens</name>
    <dbReference type="NCBI Taxonomy" id="358"/>
    <lineage>
        <taxon>Bacteria</taxon>
        <taxon>Pseudomonadati</taxon>
        <taxon>Pseudomonadota</taxon>
        <taxon>Alphaproteobacteria</taxon>
        <taxon>Hyphomicrobiales</taxon>
        <taxon>Rhizobiaceae</taxon>
        <taxon>Rhizobium/Agrobacterium group</taxon>
        <taxon>Agrobacterium</taxon>
        <taxon>Agrobacterium tumefaciens complex</taxon>
    </lineage>
</organism>
<comment type="caution">
    <text evidence="3">The sequence shown here is derived from an EMBL/GenBank/DDBJ whole genome shotgun (WGS) entry which is preliminary data.</text>
</comment>
<dbReference type="GO" id="GO:0005886">
    <property type="term" value="C:plasma membrane"/>
    <property type="evidence" value="ECO:0007669"/>
    <property type="project" value="TreeGrafter"/>
</dbReference>
<dbReference type="InterPro" id="IPR050445">
    <property type="entry name" value="Bact_polysacc_biosynth/exp"/>
</dbReference>
<proteinExistence type="predicted"/>
<keyword evidence="1" id="KW-0175">Coiled coil</keyword>
<protein>
    <submittedName>
        <fullName evidence="3">Capsule biosynthesis protein</fullName>
    </submittedName>
</protein>
<feature type="transmembrane region" description="Helical" evidence="2">
    <location>
        <begin position="390"/>
        <end position="414"/>
    </location>
</feature>
<evidence type="ECO:0000256" key="2">
    <source>
        <dbReference type="SAM" id="Phobius"/>
    </source>
</evidence>
<sequence length="420" mass="46677">MVQQEDSSKSPLVGLEASRKISQRLALSARKLRFSTSSRSNLFKAVGLRPRLTDRLFAGAILFAAFLCFAAPNTLVIVYYAFVASDIYESEARFTVRSSTPALGKDQIARVTGLPSAKIVQDTQIVTNFIISHEMLDVLRDRKISLSDLYGGEAIDWWARLPANATAEEVKEFWERMVTVGVNASSGIVTVKVKAFSAHDAALLTSEIINASEIVVNQVNNRIWKDVIATAEANLETAKQQLQKARETVAAARNREGVLNVASSSQIITTLIGTIENERLKLQQQYNSQIAVVAPNSPQMRVLQREIGSKEQQLSELNAQLAGMGAQRNLADVSQDLSQLELAQSLAEQQFSSSVRTLEQVRFVSKQQLLYLDSFLSPRVPDEAHYPRRLLWISLTFVVSLVVWAMATSLLYLVRNRLIH</sequence>
<dbReference type="PANTHER" id="PTHR32309:SF13">
    <property type="entry name" value="FERRIC ENTEROBACTIN TRANSPORT PROTEIN FEPE"/>
    <property type="match status" value="1"/>
</dbReference>
<gene>
    <name evidence="3" type="ORF">A7J57_23045</name>
</gene>
<dbReference type="EMBL" id="LXPS01000007">
    <property type="protein sequence ID" value="OAE48267.1"/>
    <property type="molecule type" value="Genomic_DNA"/>
</dbReference>
<dbReference type="PANTHER" id="PTHR32309">
    <property type="entry name" value="TYROSINE-PROTEIN KINASE"/>
    <property type="match status" value="1"/>
</dbReference>
<feature type="transmembrane region" description="Helical" evidence="2">
    <location>
        <begin position="56"/>
        <end position="82"/>
    </location>
</feature>
<dbReference type="Proteomes" id="UP000077098">
    <property type="component" value="Unassembled WGS sequence"/>
</dbReference>
<reference evidence="3 4" key="1">
    <citation type="submission" date="2016-05" db="EMBL/GenBank/DDBJ databases">
        <authorList>
            <person name="Lavstsen T."/>
            <person name="Jespersen J.S."/>
        </authorList>
    </citation>
    <scope>NUCLEOTIDE SEQUENCE [LARGE SCALE GENOMIC DNA]</scope>
    <source>
        <strain evidence="3 4">KCJ1736</strain>
    </source>
</reference>
<keyword evidence="2" id="KW-0472">Membrane</keyword>
<feature type="coiled-coil region" evidence="1">
    <location>
        <begin position="221"/>
        <end position="255"/>
    </location>
</feature>
<name>A0A176XFB1_AGRTU</name>
<feature type="coiled-coil region" evidence="1">
    <location>
        <begin position="300"/>
        <end position="350"/>
    </location>
</feature>
<accession>A0A176XFB1</accession>
<evidence type="ECO:0000313" key="3">
    <source>
        <dbReference type="EMBL" id="OAE48267.1"/>
    </source>
</evidence>
<evidence type="ECO:0000313" key="4">
    <source>
        <dbReference type="Proteomes" id="UP000077098"/>
    </source>
</evidence>
<keyword evidence="2" id="KW-1133">Transmembrane helix</keyword>
<dbReference type="AlphaFoldDB" id="A0A176XFB1"/>
<evidence type="ECO:0000256" key="1">
    <source>
        <dbReference type="SAM" id="Coils"/>
    </source>
</evidence>
<keyword evidence="2" id="KW-0812">Transmembrane</keyword>
<dbReference type="RefSeq" id="WP_063948045.1">
    <property type="nucleotide sequence ID" value="NZ_LXPS01000007.1"/>
</dbReference>
<dbReference type="GO" id="GO:0004713">
    <property type="term" value="F:protein tyrosine kinase activity"/>
    <property type="evidence" value="ECO:0007669"/>
    <property type="project" value="TreeGrafter"/>
</dbReference>